<dbReference type="PANTHER" id="PTHR35395:SF1">
    <property type="entry name" value="DUF6536 DOMAIN-CONTAINING PROTEIN"/>
    <property type="match status" value="1"/>
</dbReference>
<dbReference type="EMBL" id="CAUWAG010000016">
    <property type="protein sequence ID" value="CAJ2510470.1"/>
    <property type="molecule type" value="Genomic_DNA"/>
</dbReference>
<organism evidence="2 3">
    <name type="scientific">Anthostomella pinea</name>
    <dbReference type="NCBI Taxonomy" id="933095"/>
    <lineage>
        <taxon>Eukaryota</taxon>
        <taxon>Fungi</taxon>
        <taxon>Dikarya</taxon>
        <taxon>Ascomycota</taxon>
        <taxon>Pezizomycotina</taxon>
        <taxon>Sordariomycetes</taxon>
        <taxon>Xylariomycetidae</taxon>
        <taxon>Xylariales</taxon>
        <taxon>Xylariaceae</taxon>
        <taxon>Anthostomella</taxon>
    </lineage>
</organism>
<comment type="caution">
    <text evidence="2">The sequence shown here is derived from an EMBL/GenBank/DDBJ whole genome shotgun (WGS) entry which is preliminary data.</text>
</comment>
<feature type="region of interest" description="Disordered" evidence="1">
    <location>
        <begin position="327"/>
        <end position="373"/>
    </location>
</feature>
<feature type="region of interest" description="Disordered" evidence="1">
    <location>
        <begin position="220"/>
        <end position="247"/>
    </location>
</feature>
<protein>
    <submittedName>
        <fullName evidence="2">Uu.00g132790.m01.CDS01</fullName>
    </submittedName>
</protein>
<feature type="region of interest" description="Disordered" evidence="1">
    <location>
        <begin position="259"/>
        <end position="287"/>
    </location>
</feature>
<sequence>MALMPALPQLVLAILYLTINSLLTTSFPSHETALFAMGSRALRVSSNPSGRQPTSLYLTLPPPVWWMLLAASNYELDHSIRNSLLCSHIDTYNFCSHSQSTTSELPTLDYRPRLPIRKRLPIMSSYLSREKRARASSTSSSSTFRQDQSPRQQPYRGSVLDGAGDPLESISSLFDTSMLDPDGTNAKIAEAAKAGLDDFDHTPLDDTSALWGEGAGQIHDNESAEASTVGSLAGEYGSEEDEEEEDAGQFFAAEAAEAGYGGQPNDLQGAQQGTRASEHGQGEGPAHVYEKEQATGGQYDGQATIDPRILSLHSGQNTFDTGLNQAGSIYNIGDPPSNAAESSTAHHELTRQAAGEPGQSEERVPRAPGEDPSSVVLAASSANAAPPSSIESFVPGTYYPVLSRVQYELWCPNCQQVKYNDQF</sequence>
<accession>A0AAI8VTR5</accession>
<evidence type="ECO:0000313" key="3">
    <source>
        <dbReference type="Proteomes" id="UP001295740"/>
    </source>
</evidence>
<dbReference type="PANTHER" id="PTHR35395">
    <property type="entry name" value="DUF6536 DOMAIN-CONTAINING PROTEIN"/>
    <property type="match status" value="1"/>
</dbReference>
<proteinExistence type="predicted"/>
<feature type="compositionally biased region" description="Basic and acidic residues" evidence="1">
    <location>
        <begin position="360"/>
        <end position="369"/>
    </location>
</feature>
<reference evidence="2" key="1">
    <citation type="submission" date="2023-10" db="EMBL/GenBank/DDBJ databases">
        <authorList>
            <person name="Hackl T."/>
        </authorList>
    </citation>
    <scope>NUCLEOTIDE SEQUENCE</scope>
</reference>
<evidence type="ECO:0000256" key="1">
    <source>
        <dbReference type="SAM" id="MobiDB-lite"/>
    </source>
</evidence>
<dbReference type="Proteomes" id="UP001295740">
    <property type="component" value="Unassembled WGS sequence"/>
</dbReference>
<feature type="compositionally biased region" description="Polar residues" evidence="1">
    <location>
        <begin position="265"/>
        <end position="275"/>
    </location>
</feature>
<feature type="compositionally biased region" description="Acidic residues" evidence="1">
    <location>
        <begin position="237"/>
        <end position="247"/>
    </location>
</feature>
<gene>
    <name evidence="2" type="ORF">KHLLAP_LOCUS10938</name>
</gene>
<dbReference type="AlphaFoldDB" id="A0AAI8VTR5"/>
<name>A0AAI8VTR5_9PEZI</name>
<keyword evidence="3" id="KW-1185">Reference proteome</keyword>
<evidence type="ECO:0000313" key="2">
    <source>
        <dbReference type="EMBL" id="CAJ2510470.1"/>
    </source>
</evidence>
<feature type="region of interest" description="Disordered" evidence="1">
    <location>
        <begin position="129"/>
        <end position="162"/>
    </location>
</feature>